<evidence type="ECO:0000313" key="13">
    <source>
        <dbReference type="Proteomes" id="UP000199598"/>
    </source>
</evidence>
<proteinExistence type="inferred from homology"/>
<name>A0A1I4CLQ5_9HYPH</name>
<comment type="caution">
    <text evidence="12">The sequence shown here is derived from an EMBL/GenBank/DDBJ whole genome shotgun (WGS) entry which is preliminary data.</text>
</comment>
<dbReference type="SUPFAM" id="SSF52540">
    <property type="entry name" value="P-loop containing nucleoside triphosphate hydrolases"/>
    <property type="match status" value="1"/>
</dbReference>
<dbReference type="Gene3D" id="3.40.50.300">
    <property type="entry name" value="P-loop containing nucleotide triphosphate hydrolases"/>
    <property type="match status" value="1"/>
</dbReference>
<evidence type="ECO:0000256" key="8">
    <source>
        <dbReference type="ARBA" id="ARBA00023004"/>
    </source>
</evidence>
<evidence type="ECO:0000256" key="2">
    <source>
        <dbReference type="ARBA" id="ARBA00005417"/>
    </source>
</evidence>
<keyword evidence="10" id="KW-0472">Membrane</keyword>
<organism evidence="12 13">
    <name type="scientific">Pseudovibrio ascidiaceicola</name>
    <dbReference type="NCBI Taxonomy" id="285279"/>
    <lineage>
        <taxon>Bacteria</taxon>
        <taxon>Pseudomonadati</taxon>
        <taxon>Pseudomonadota</taxon>
        <taxon>Alphaproteobacteria</taxon>
        <taxon>Hyphomicrobiales</taxon>
        <taxon>Stappiaceae</taxon>
        <taxon>Pseudovibrio</taxon>
    </lineage>
</organism>
<dbReference type="Pfam" id="PF00005">
    <property type="entry name" value="ABC_tran"/>
    <property type="match status" value="1"/>
</dbReference>
<keyword evidence="5" id="KW-0410">Iron transport</keyword>
<dbReference type="PROSITE" id="PS50893">
    <property type="entry name" value="ABC_TRANSPORTER_2"/>
    <property type="match status" value="1"/>
</dbReference>
<dbReference type="GO" id="GO:0005524">
    <property type="term" value="F:ATP binding"/>
    <property type="evidence" value="ECO:0007669"/>
    <property type="project" value="UniProtKB-KW"/>
</dbReference>
<reference evidence="12 13" key="1">
    <citation type="submission" date="2016-10" db="EMBL/GenBank/DDBJ databases">
        <authorList>
            <person name="Varghese N."/>
            <person name="Submissions S."/>
        </authorList>
    </citation>
    <scope>NUCLEOTIDE SEQUENCE [LARGE SCALE GENOMIC DNA]</scope>
    <source>
        <strain evidence="12 13">DSM 16392</strain>
    </source>
</reference>
<evidence type="ECO:0000256" key="6">
    <source>
        <dbReference type="ARBA" id="ARBA00022741"/>
    </source>
</evidence>
<dbReference type="RefSeq" id="WP_093521497.1">
    <property type="nucleotide sequence ID" value="NZ_FOSK01000009.1"/>
</dbReference>
<accession>A0A1I4CLQ5</accession>
<evidence type="ECO:0000256" key="3">
    <source>
        <dbReference type="ARBA" id="ARBA00022448"/>
    </source>
</evidence>
<protein>
    <submittedName>
        <fullName evidence="12">Iron complex transport system ATP-binding protein</fullName>
    </submittedName>
</protein>
<comment type="subcellular location">
    <subcellularLocation>
        <location evidence="1">Cell membrane</location>
        <topology evidence="1">Peripheral membrane protein</topology>
    </subcellularLocation>
</comment>
<comment type="similarity">
    <text evidence="2">Belongs to the ABC transporter superfamily.</text>
</comment>
<keyword evidence="6" id="KW-0547">Nucleotide-binding</keyword>
<dbReference type="InterPro" id="IPR003439">
    <property type="entry name" value="ABC_transporter-like_ATP-bd"/>
</dbReference>
<keyword evidence="9" id="KW-0406">Ion transport</keyword>
<evidence type="ECO:0000256" key="5">
    <source>
        <dbReference type="ARBA" id="ARBA00022496"/>
    </source>
</evidence>
<keyword evidence="8" id="KW-0408">Iron</keyword>
<dbReference type="InterPro" id="IPR027417">
    <property type="entry name" value="P-loop_NTPase"/>
</dbReference>
<keyword evidence="7 12" id="KW-0067">ATP-binding</keyword>
<feature type="domain" description="ABC transporter" evidence="11">
    <location>
        <begin position="10"/>
        <end position="246"/>
    </location>
</feature>
<dbReference type="PANTHER" id="PTHR42771">
    <property type="entry name" value="IRON(3+)-HYDROXAMATE IMPORT ATP-BINDING PROTEIN FHUC"/>
    <property type="match status" value="1"/>
</dbReference>
<keyword evidence="4" id="KW-1003">Cell membrane</keyword>
<gene>
    <name evidence="12" type="ORF">SAMN04488518_109228</name>
</gene>
<sequence>MLEPQENTPLEAKDLGLSFGSHVVLKDFNLAVPKGRVSVVIGPNACGKSTLLRSLARLEKPSAGTVLLDGKSIHKQPTRGVAKRLGILPQMPVAPEGITVGDLVSRGRTPHQSVWRQWSRQDEVAIQNAMDMTKITELRDKAFSSLSGGQRQRVWIAMALAQETDLLLLDEPTTFLDLAHQIELLELLKRCNEEQQMTIVAVLHDINLAARYAHHLVVMKNGQIEAQGSADKVITQDIMKSTFGLECYVMPDPVKGTPLVVPA</sequence>
<evidence type="ECO:0000256" key="7">
    <source>
        <dbReference type="ARBA" id="ARBA00022840"/>
    </source>
</evidence>
<evidence type="ECO:0000313" key="12">
    <source>
        <dbReference type="EMBL" id="SFK81845.1"/>
    </source>
</evidence>
<keyword evidence="13" id="KW-1185">Reference proteome</keyword>
<dbReference type="InterPro" id="IPR003593">
    <property type="entry name" value="AAA+_ATPase"/>
</dbReference>
<evidence type="ECO:0000256" key="1">
    <source>
        <dbReference type="ARBA" id="ARBA00004202"/>
    </source>
</evidence>
<keyword evidence="3" id="KW-0813">Transport</keyword>
<dbReference type="SMART" id="SM00382">
    <property type="entry name" value="AAA"/>
    <property type="match status" value="1"/>
</dbReference>
<dbReference type="EMBL" id="FOSK01000009">
    <property type="protein sequence ID" value="SFK81845.1"/>
    <property type="molecule type" value="Genomic_DNA"/>
</dbReference>
<dbReference type="PROSITE" id="PS00211">
    <property type="entry name" value="ABC_TRANSPORTER_1"/>
    <property type="match status" value="1"/>
</dbReference>
<dbReference type="InterPro" id="IPR051535">
    <property type="entry name" value="Siderophore_ABC-ATPase"/>
</dbReference>
<evidence type="ECO:0000256" key="4">
    <source>
        <dbReference type="ARBA" id="ARBA00022475"/>
    </source>
</evidence>
<dbReference type="CDD" id="cd03214">
    <property type="entry name" value="ABC_Iron-Siderophores_B12_Hemin"/>
    <property type="match status" value="1"/>
</dbReference>
<evidence type="ECO:0000259" key="11">
    <source>
        <dbReference type="PROSITE" id="PS50893"/>
    </source>
</evidence>
<dbReference type="Proteomes" id="UP000199598">
    <property type="component" value="Unassembled WGS sequence"/>
</dbReference>
<dbReference type="InterPro" id="IPR017871">
    <property type="entry name" value="ABC_transporter-like_CS"/>
</dbReference>
<evidence type="ECO:0000256" key="10">
    <source>
        <dbReference type="ARBA" id="ARBA00023136"/>
    </source>
</evidence>
<evidence type="ECO:0000256" key="9">
    <source>
        <dbReference type="ARBA" id="ARBA00023065"/>
    </source>
</evidence>
<dbReference type="PANTHER" id="PTHR42771:SF2">
    <property type="entry name" value="IRON(3+)-HYDROXAMATE IMPORT ATP-BINDING PROTEIN FHUC"/>
    <property type="match status" value="1"/>
</dbReference>